<feature type="compositionally biased region" description="Polar residues" evidence="3">
    <location>
        <begin position="1378"/>
        <end position="1403"/>
    </location>
</feature>
<feature type="region of interest" description="Disordered" evidence="3">
    <location>
        <begin position="1001"/>
        <end position="1156"/>
    </location>
</feature>
<keyword evidence="1" id="KW-0880">Kelch repeat</keyword>
<feature type="compositionally biased region" description="Basic and acidic residues" evidence="3">
    <location>
        <begin position="492"/>
        <end position="512"/>
    </location>
</feature>
<keyword evidence="2" id="KW-0677">Repeat</keyword>
<name>A0A0G4FFJ5_9ALVE</name>
<feature type="compositionally biased region" description="Basic and acidic residues" evidence="3">
    <location>
        <begin position="162"/>
        <end position="188"/>
    </location>
</feature>
<feature type="compositionally biased region" description="Basic and acidic residues" evidence="3">
    <location>
        <begin position="146"/>
        <end position="155"/>
    </location>
</feature>
<feature type="region of interest" description="Disordered" evidence="3">
    <location>
        <begin position="686"/>
        <end position="890"/>
    </location>
</feature>
<feature type="compositionally biased region" description="Polar residues" evidence="3">
    <location>
        <begin position="1288"/>
        <end position="1300"/>
    </location>
</feature>
<dbReference type="InterPro" id="IPR006652">
    <property type="entry name" value="Kelch_1"/>
</dbReference>
<reference evidence="4" key="1">
    <citation type="submission" date="2014-11" db="EMBL/GenBank/DDBJ databases">
        <authorList>
            <person name="Otto D Thomas"/>
            <person name="Naeem Raeece"/>
        </authorList>
    </citation>
    <scope>NUCLEOTIDE SEQUENCE</scope>
</reference>
<feature type="compositionally biased region" description="Basic and acidic residues" evidence="3">
    <location>
        <begin position="1506"/>
        <end position="1517"/>
    </location>
</feature>
<feature type="compositionally biased region" description="Low complexity" evidence="3">
    <location>
        <begin position="1103"/>
        <end position="1113"/>
    </location>
</feature>
<evidence type="ECO:0000256" key="2">
    <source>
        <dbReference type="ARBA" id="ARBA00022737"/>
    </source>
</evidence>
<dbReference type="PANTHER" id="PTHR46647:SF1">
    <property type="entry name" value="RAB9 EFFECTOR PROTEIN WITH KELCH MOTIFS"/>
    <property type="match status" value="1"/>
</dbReference>
<feature type="region of interest" description="Disordered" evidence="3">
    <location>
        <begin position="492"/>
        <end position="525"/>
    </location>
</feature>
<feature type="region of interest" description="Disordered" evidence="3">
    <location>
        <begin position="1250"/>
        <end position="1427"/>
    </location>
</feature>
<feature type="compositionally biased region" description="Basic and acidic residues" evidence="3">
    <location>
        <begin position="1114"/>
        <end position="1129"/>
    </location>
</feature>
<feature type="compositionally biased region" description="Basic and acidic residues" evidence="3">
    <location>
        <begin position="846"/>
        <end position="856"/>
    </location>
</feature>
<feature type="compositionally biased region" description="Pro residues" evidence="3">
    <location>
        <begin position="1352"/>
        <end position="1375"/>
    </location>
</feature>
<evidence type="ECO:0000256" key="3">
    <source>
        <dbReference type="SAM" id="MobiDB-lite"/>
    </source>
</evidence>
<dbReference type="Pfam" id="PF01344">
    <property type="entry name" value="Kelch_1"/>
    <property type="match status" value="1"/>
</dbReference>
<feature type="compositionally biased region" description="Basic residues" evidence="3">
    <location>
        <begin position="921"/>
        <end position="930"/>
    </location>
</feature>
<feature type="compositionally biased region" description="Low complexity" evidence="3">
    <location>
        <begin position="650"/>
        <end position="665"/>
    </location>
</feature>
<feature type="region of interest" description="Disordered" evidence="3">
    <location>
        <begin position="143"/>
        <end position="188"/>
    </location>
</feature>
<proteinExistence type="predicted"/>
<feature type="region of interest" description="Disordered" evidence="3">
    <location>
        <begin position="233"/>
        <end position="264"/>
    </location>
</feature>
<feature type="compositionally biased region" description="Low complexity" evidence="3">
    <location>
        <begin position="725"/>
        <end position="744"/>
    </location>
</feature>
<feature type="compositionally biased region" description="Low complexity" evidence="3">
    <location>
        <begin position="1254"/>
        <end position="1268"/>
    </location>
</feature>
<feature type="compositionally biased region" description="Basic and acidic residues" evidence="3">
    <location>
        <begin position="751"/>
        <end position="765"/>
    </location>
</feature>
<dbReference type="Gene3D" id="2.120.10.80">
    <property type="entry name" value="Kelch-type beta propeller"/>
    <property type="match status" value="1"/>
</dbReference>
<accession>A0A0G4FFJ5</accession>
<feature type="compositionally biased region" description="Low complexity" evidence="3">
    <location>
        <begin position="1489"/>
        <end position="1505"/>
    </location>
</feature>
<feature type="compositionally biased region" description="Basic and acidic residues" evidence="3">
    <location>
        <begin position="252"/>
        <end position="264"/>
    </location>
</feature>
<feature type="region of interest" description="Disordered" evidence="3">
    <location>
        <begin position="433"/>
        <end position="458"/>
    </location>
</feature>
<feature type="compositionally biased region" description="Basic and acidic residues" evidence="3">
    <location>
        <begin position="1147"/>
        <end position="1156"/>
    </location>
</feature>
<dbReference type="InterPro" id="IPR015915">
    <property type="entry name" value="Kelch-typ_b-propeller"/>
</dbReference>
<feature type="region of interest" description="Disordered" evidence="3">
    <location>
        <begin position="1443"/>
        <end position="1532"/>
    </location>
</feature>
<gene>
    <name evidence="4" type="ORF">Cvel_16665</name>
</gene>
<organism evidence="4">
    <name type="scientific">Chromera velia CCMP2878</name>
    <dbReference type="NCBI Taxonomy" id="1169474"/>
    <lineage>
        <taxon>Eukaryota</taxon>
        <taxon>Sar</taxon>
        <taxon>Alveolata</taxon>
        <taxon>Colpodellida</taxon>
        <taxon>Chromeraceae</taxon>
        <taxon>Chromera</taxon>
    </lineage>
</organism>
<feature type="compositionally biased region" description="Low complexity" evidence="3">
    <location>
        <begin position="779"/>
        <end position="806"/>
    </location>
</feature>
<feature type="compositionally biased region" description="Low complexity" evidence="3">
    <location>
        <begin position="1045"/>
        <end position="1057"/>
    </location>
</feature>
<dbReference type="InterPro" id="IPR052124">
    <property type="entry name" value="Rab9_kelch_effector"/>
</dbReference>
<sequence length="1570" mass="169459">MEAATTPTSTARVPSPSPSCKTSLTALLSLNLLEEVLLFFTERDASQYQTCSASSKNLIQKFARKEGSLSVWAGPLRLSEVRQFPLPKERLDVWESPWKEPEDLPQSLVQPRKDVLLSFDSSAGAPGLGALAARRFSLSSCNNKTAGEEKGEENSHSLSDGDQNRQADADGDRDRKAQCRDSRDGDGHGLADRILLSGGYGVFELFDSEVPMPCCEVWSLDLKRGFFENKSLGAKRDFSSSPPPPVPVSTKEGGETGEEKEGERDFEWTLNAMMSENMLDDPLADACRFRGSDCVAVPLCASSPFEKGQRLVVFSHLPRGRHGRVIASASRQFGRVSVLECKSGMALPFRLEREFEPPRWEHWCTRGRPPSARNHYASCTASLEVLGEARPAAVVSGGMGARRLFGDVYLLEIPDDPSDGWFSWHRLEPEGDVDVELGRGGGREGEKGERKGVGKLNEDANAEGRGLSCFGKGGTAGKGGEGVHGRIWGMKSEQRETAESSRGLCKEKEKEPPVASTPSDAVSGRVPARRFGHSLTAVGSRLFLFGGRGDSVQPPAPRGEWNRKRGGACRGGEEEGVTASLPLPKKGTEASLSRSGGRGANRQVKVDHVTSAVSKTPGESAGEAVKTQRTRGGRPSGGVVIQRDGTHGPGAVQRNQQGGNGGASSASLVTFGDLWMLCRDKQKRFQQPLGEESGCWSRGGSEKEDVSMEARSLLSPGVGGEFRNTSPTLLPRGPSSSSSTGSTREVSAGKGKREPHAGRDRERERRPRCRRPIPRKASDPCACSSSSSSSSPETSSSDSDANSSNSKGRRVGGHPLRVILPKSRQRKSTGGQDKHKQAQRELAQAKADEGEGHGGEKSPSGEGRERENQRKSASGQRTIPDKSGLFQGRTLERAWTRSSYKQMPDLPLFCREEVVSSFSSVRKKGSKRRKETTQQTESKTKRTHAEENENEKEGGGSPEEIPDHKKKPPQPQPNFERAWTRNSYRQAPDLPLFLPPATHARQLGDFLQQRHTGALCSGESEREEEGGSPSRTKQVGGQEKKEGLDAVSLSSLAMSASRENKRVREIEKAKKEEATGSSGKEGAGGKKRKVHEDSRPLSKHRSSSASSLSLSLSLHEKEKEEVSERETGRAHRKKRKGKAPSSSSSSEGERERETAGECLECRRKDVTAGWKWKSIAQRGRFPGPRVHHSADSLGPRLLIFGGWRDGAFLCDLFSLDTSSFVWTEIELDSAWQPSPLSSFSVSRDLPFEGKGPVSSSSSSSTELSFHTPSSKKKEKEESGDGGAVLSGRSLSGSTVSTALSESLPPALTLSASFPPTDLRTHASRLPPPLAKKGGESGQLQTAPQREGSASVPPSPPSQTPPPEPAHPNPSEPPTPAEQEQTTRPQNQIPSADTREGSASLNSTRRNEKEGISQTASPTLSTGNSPETLLRKVVSRSLDLCVSASQEAAVESKEDNGSGAEDVRPRVGAKTPEASGGTETETGREKERATGCSSSSSEESKSQSSAEKAKEKEPERETPVGPPRAESGLRIDSRGGIWMFGGTVRFAELGKNVTKAWFLDNFMRLQVEPAD</sequence>
<feature type="compositionally biased region" description="Basic and acidic residues" evidence="3">
    <location>
        <begin position="441"/>
        <end position="458"/>
    </location>
</feature>
<dbReference type="VEuPathDB" id="CryptoDB:Cvel_16665"/>
<dbReference type="EMBL" id="CDMZ01000323">
    <property type="protein sequence ID" value="CEM11807.1"/>
    <property type="molecule type" value="Genomic_DNA"/>
</dbReference>
<evidence type="ECO:0000313" key="4">
    <source>
        <dbReference type="EMBL" id="CEM11807.1"/>
    </source>
</evidence>
<feature type="compositionally biased region" description="Polar residues" evidence="3">
    <location>
        <begin position="1411"/>
        <end position="1426"/>
    </location>
</feature>
<dbReference type="SUPFAM" id="SSF117281">
    <property type="entry name" value="Kelch motif"/>
    <property type="match status" value="1"/>
</dbReference>
<feature type="compositionally biased region" description="Basic and acidic residues" evidence="3">
    <location>
        <begin position="1058"/>
        <end position="1074"/>
    </location>
</feature>
<feature type="compositionally biased region" description="Basic and acidic residues" evidence="3">
    <location>
        <begin position="938"/>
        <end position="954"/>
    </location>
</feature>
<feature type="region of interest" description="Disordered" evidence="3">
    <location>
        <begin position="917"/>
        <end position="983"/>
    </location>
</feature>
<feature type="compositionally biased region" description="Basic and acidic residues" evidence="3">
    <location>
        <begin position="1449"/>
        <end position="1464"/>
    </location>
</feature>
<evidence type="ECO:0000256" key="1">
    <source>
        <dbReference type="ARBA" id="ARBA00022441"/>
    </source>
</evidence>
<feature type="region of interest" description="Disordered" evidence="3">
    <location>
        <begin position="549"/>
        <end position="665"/>
    </location>
</feature>
<protein>
    <submittedName>
        <fullName evidence="4">Uncharacterized protein</fullName>
    </submittedName>
</protein>
<dbReference type="PANTHER" id="PTHR46647">
    <property type="entry name" value="RAB9 EFFECTOR PROTEIN WITH KELCH MOTIFS"/>
    <property type="match status" value="1"/>
</dbReference>